<keyword evidence="2" id="KW-1185">Reference proteome</keyword>
<reference evidence="1" key="1">
    <citation type="journal article" date="2013" name="Genome Announc.">
        <title>Draft Genome Sequence of Loktanella cinnabarina LL-001T, Isolated from Deep-Sea Floor Sediment.</title>
        <authorList>
            <person name="Nishi S."/>
            <person name="Tsubouchi T."/>
            <person name="Takaki Y."/>
            <person name="Koyanagi R."/>
            <person name="Satoh N."/>
            <person name="Maruyama T."/>
            <person name="Hatada Y."/>
        </authorList>
    </citation>
    <scope>NUCLEOTIDE SEQUENCE [LARGE SCALE GENOMIC DNA]</scope>
    <source>
        <strain evidence="1">LL-001</strain>
    </source>
</reference>
<comment type="caution">
    <text evidence="1">The sequence shown here is derived from an EMBL/GenBank/DDBJ whole genome shotgun (WGS) entry which is preliminary data.</text>
</comment>
<evidence type="ECO:0000313" key="1">
    <source>
        <dbReference type="EMBL" id="GAD55475.1"/>
    </source>
</evidence>
<dbReference type="STRING" id="1337093.MBELCI_1527"/>
<name>U2Z271_9RHOB</name>
<gene>
    <name evidence="1" type="ORF">MBELCI_1527</name>
</gene>
<dbReference type="Proteomes" id="UP000016566">
    <property type="component" value="Unassembled WGS sequence"/>
</dbReference>
<dbReference type="EMBL" id="BATB01000015">
    <property type="protein sequence ID" value="GAD55475.1"/>
    <property type="molecule type" value="Genomic_DNA"/>
</dbReference>
<protein>
    <submittedName>
        <fullName evidence="1">Uncharacterized protein</fullName>
    </submittedName>
</protein>
<proteinExistence type="predicted"/>
<organism evidence="1 2">
    <name type="scientific">Limimaricola cinnabarinus LL-001</name>
    <dbReference type="NCBI Taxonomy" id="1337093"/>
    <lineage>
        <taxon>Bacteria</taxon>
        <taxon>Pseudomonadati</taxon>
        <taxon>Pseudomonadota</taxon>
        <taxon>Alphaproteobacteria</taxon>
        <taxon>Rhodobacterales</taxon>
        <taxon>Paracoccaceae</taxon>
        <taxon>Limimaricola</taxon>
    </lineage>
</organism>
<accession>U2Z271</accession>
<dbReference type="AlphaFoldDB" id="U2Z271"/>
<evidence type="ECO:0000313" key="2">
    <source>
        <dbReference type="Proteomes" id="UP000016566"/>
    </source>
</evidence>
<sequence length="104" mass="11312">MAFGLAAMTAAFKAKQRPLTEGEITAFTARADELVPDDALAQQAVAAFLTDLPIDYVGAGQALLDFTCVWSRIPTPEEVQRTEALLTEDLPSGFDAWQREADHD</sequence>